<evidence type="ECO:0000313" key="3">
    <source>
        <dbReference type="Proteomes" id="UP000199601"/>
    </source>
</evidence>
<keyword evidence="1" id="KW-0175">Coiled coil</keyword>
<evidence type="ECO:0000313" key="2">
    <source>
        <dbReference type="EMBL" id="CQD22284.1"/>
    </source>
</evidence>
<feature type="coiled-coil region" evidence="1">
    <location>
        <begin position="134"/>
        <end position="175"/>
    </location>
</feature>
<reference evidence="3" key="1">
    <citation type="submission" date="2015-03" db="EMBL/GenBank/DDBJ databases">
        <authorList>
            <person name="Urmite Genomes"/>
        </authorList>
    </citation>
    <scope>NUCLEOTIDE SEQUENCE [LARGE SCALE GENOMIC DNA]</scope>
    <source>
        <strain evidence="3">CSUR P1344</strain>
    </source>
</reference>
<dbReference type="AlphaFoldDB" id="A0A0U1DUK0"/>
<dbReference type="InterPro" id="IPR046229">
    <property type="entry name" value="TnpC-like"/>
</dbReference>
<evidence type="ECO:0000256" key="1">
    <source>
        <dbReference type="SAM" id="Coils"/>
    </source>
</evidence>
<keyword evidence="3" id="KW-1185">Reference proteome</keyword>
<dbReference type="Pfam" id="PF19776">
    <property type="entry name" value="DUF6262"/>
    <property type="match status" value="1"/>
</dbReference>
<dbReference type="RefSeq" id="WP_208859459.1">
    <property type="nucleotide sequence ID" value="NZ_CTEC01000002.1"/>
</dbReference>
<proteinExistence type="predicted"/>
<accession>A0A0U1DUK0</accession>
<protein>
    <submittedName>
        <fullName evidence="2">Tn554 transposase C</fullName>
    </submittedName>
</protein>
<dbReference type="Gene3D" id="1.10.10.60">
    <property type="entry name" value="Homeodomain-like"/>
    <property type="match status" value="1"/>
</dbReference>
<dbReference type="Proteomes" id="UP000199601">
    <property type="component" value="Unassembled WGS sequence"/>
</dbReference>
<organism evidence="2 3">
    <name type="scientific">Mycobacterium europaeum</name>
    <dbReference type="NCBI Taxonomy" id="761804"/>
    <lineage>
        <taxon>Bacteria</taxon>
        <taxon>Bacillati</taxon>
        <taxon>Actinomycetota</taxon>
        <taxon>Actinomycetes</taxon>
        <taxon>Mycobacteriales</taxon>
        <taxon>Mycobacteriaceae</taxon>
        <taxon>Mycobacterium</taxon>
        <taxon>Mycobacterium simiae complex</taxon>
    </lineage>
</organism>
<sequence length="183" mass="20279">MTTNTTPAVDAMIDGRRADSTRRRQRVLAALDTAIKDGAELSVTGIARRAGVDRTFLYRHRDLLERIHAAETQPPDKLESGPGVTRASLQADLLAAQQRCTRMAARTQQLETRLSELLGEQAWRATGLGAPTDIDELQQRIVTLEQQIVELRLQLEERDQDLAAARSANRELMAQLNVSQPTG</sequence>
<name>A0A0U1DUK0_9MYCO</name>
<gene>
    <name evidence="2" type="ORF">BN000_05556</name>
</gene>
<dbReference type="EMBL" id="CTEC01000002">
    <property type="protein sequence ID" value="CQD22284.1"/>
    <property type="molecule type" value="Genomic_DNA"/>
</dbReference>